<dbReference type="InterPro" id="IPR019021">
    <property type="entry name" value="Mms22"/>
</dbReference>
<dbReference type="GO" id="GO:0031297">
    <property type="term" value="P:replication fork processing"/>
    <property type="evidence" value="ECO:0007669"/>
    <property type="project" value="InterPro"/>
</dbReference>
<gene>
    <name evidence="2" type="ORF">L873DRAFT_720070</name>
</gene>
<feature type="compositionally biased region" description="Basic and acidic residues" evidence="1">
    <location>
        <begin position="1008"/>
        <end position="1025"/>
    </location>
</feature>
<keyword evidence="3" id="KW-1185">Reference proteome</keyword>
<dbReference type="PANTHER" id="PTHR28122:SF1">
    <property type="entry name" value="E3 UBIQUITIN-PROTEIN LIGASE SUBSTRATE RECEPTOR MMS22"/>
    <property type="match status" value="1"/>
</dbReference>
<feature type="compositionally biased region" description="Basic residues" evidence="1">
    <location>
        <begin position="997"/>
        <end position="1007"/>
    </location>
</feature>
<feature type="compositionally biased region" description="Acidic residues" evidence="1">
    <location>
        <begin position="543"/>
        <end position="554"/>
    </location>
</feature>
<dbReference type="GO" id="GO:0005634">
    <property type="term" value="C:nucleus"/>
    <property type="evidence" value="ECO:0007669"/>
    <property type="project" value="InterPro"/>
</dbReference>
<dbReference type="Proteomes" id="UP000276215">
    <property type="component" value="Unassembled WGS sequence"/>
</dbReference>
<accession>A0A3N4JS09</accession>
<protein>
    <recommendedName>
        <fullName evidence="4">Mus7/MMS22 family-domain-containing protein</fullName>
    </recommendedName>
</protein>
<feature type="compositionally biased region" description="Basic residues" evidence="1">
    <location>
        <begin position="729"/>
        <end position="740"/>
    </location>
</feature>
<name>A0A3N4JS09_9PEZI</name>
<dbReference type="STRING" id="1336337.A0A3N4JS09"/>
<evidence type="ECO:0000256" key="1">
    <source>
        <dbReference type="SAM" id="MobiDB-lite"/>
    </source>
</evidence>
<feature type="compositionally biased region" description="Basic residues" evidence="1">
    <location>
        <begin position="402"/>
        <end position="411"/>
    </location>
</feature>
<feature type="compositionally biased region" description="Polar residues" evidence="1">
    <location>
        <begin position="701"/>
        <end position="711"/>
    </location>
</feature>
<sequence length="2315" mass="258868">MANWRETGYVPASDDDISDGELSTQEELLELPEPDKIIEFENDDRAHGSAANKAGKVQDEAPGDMGERDVAMNDALTEDGLPGRSSGISKVGKGVRGIGLSSQQAEPELLEEVHDTAQELESQCMLGYVEERKDLDEVSVVDLSAPDFLEEHDEFLPEATAMDSKEDEAMLNVDSHEENQINQINGPTRPSPDPITGEKQGSFNSPRHVAPQPQMPPSPSPHNSTATSSPLSSPPSVLLTPPSIAAARSPPRRVGFSVVIPAAEGREEEEIEIPPDDDDAPHYYRSLRVRKPIQKNPYLIEQERYRQTLKARGVRPVRISEVEGETNGGLGADEDSQERDYVAPPEPENDESQFVPAPSRRDAPGRQDDRPVDIYDFEEFPDAASASRERPRPNGALADGVKRRKVNHTYSKRLNANPPRSRINAGQSVRNAHPTPSSIPADVDENGRDIYELPQDSPQRQSRTPLAQTSSNGSPGKRTPQQPAQEQGAKRRGILSLLDSSSDIEPTPSRRERPRPISPGSEDDDTPRAPAARVVLELPSSSSEEEPTPSEDESQEVRRLQRRTAGVLPASWWKLDKKQHPSSTNDPRCDRRSSTPTQDLTPRPGVARARVAARPRSPVDDVFLFGDDSDDSSGPANMQPQVPPSGRPRLLHRQNQIEVIEIDDVIEDDRIDRMLPAAQRNSGPRKRKQKDQNGPSRVPQGMSTSMPSEIRNSGGGSRLQQPRITNHIGTKKKSTKRKSKAPPLGIVDAVRHHRTTNPGIAPPKFLKVATRSAKERRSKGRQSPSRKVFRLDTAADTQEVQSVLREWREGTIAIRAHDSSDEDPTDDAPPIRPPPPTIQERPAGILGLDLGLSSVGASTSRRPRPKQTTLTNIMCTRPLLSKINDAHRSRPKTQKRSNVTSVPTRQNVITHRPFFMSEPAQFEREEPLSIAAARLRKTSRQGQRLNLAELLRTTARRNPNLGRFMDDEDLINPLPRPPPIMRRGPGPASALAPKTVKPPRARRKRTPVRIDAETIERRQPPPEDRIIVDDAEIESIPEPAPSTTLDDKPVLSGLLPYGSKYTLSSDTIPLKPGTIFNSETFIGNGGLSKALNSKLQSFNRSSSFRFGDKHVRWGVYEDSMAAEFESIMQDIAEFVERAQEGVDDAEAHMWASRACSFYAFFSNYLSQVISFSDSIDLISFGQRILQALNASCGRVLPVLGGRTPLSLSKAPTRLALQLHVFGLLFAFQIYKLASGDPGVRERLELNKTIRRIGHQLLGRLLRCGSDAIRECYEEQRATANYERGIDSKHYLIEAWVIAIYTLDSVHYQDISFWQLLNNELRLPEIERALDIRIFENHWRRVWTILPLYQFDEFGAVQGPVRDGNLSENWALLRVLINRPLKVYSANMAGHTGTINTYCRTLYARCHHLITKWGWLNTDIIIPVLYEFFASKSLANLRNEETYGSPSFLQNLDGNPSLLMQDSDPCFHLLLKIVGLGLHAMKTSTPINKIGNFVNRLMPNHGRQYPKDEELRVENLTALRNHHDLLSTLWWASPPQCRPPLEAIRYLVDPDLSHQQACIVSIRTWSNLMRFQLHSGEGLDILKPFMEWYDHFASSALNQHHAARSEAEKHFSAAKERGDTELSEDIVEDNIRRNQQQLEGILIDALKSLRTALVGIKGQTQGAIIVLTKVASTANILNSYGRLSNKLIFEALDLIQQYLVVTKSVDESAGVSVHASEDSQDYGDWSGFNDIMIRDDQKAAAEHLSVTVYEALHRMLSNCFGNDIQPEDTLLIKTVDTWALVVGFLVRHGLKKWDAYLDQYNPESWSSLRDTEQTRKFTAYFIPKVIQSGPEVYEANKTTFICFWLKTLVERESLLKFQNEYTATLLNCDPTNPILANPPFVRDEVSGEFKISLTDFRARRLSLISTILANMRENYEETHNDDASRAQVLKLEYSEMLKSMMRSMKEIYQEIHAKSASGAYVEFVQQVVEYLQQHSIDIITIDRFFTDSTVFPLPSADPTYVVGRLKNYGLKLAYQRVHKQLSSFFQSVCERAAIDGEQGYLVYQLTTALSGELEVGSEQKPSLRSLFLEAIFPAYVEGVFAHAAGWVLAMPILEASEKVLGRLRFDVDSSLQTCVSAVSSMVTALLTAVHVAIATLPTGEIISSRINMAVYTLFLKILIRAIPLLDTTLSQTAPHQVYKMIASILSHAATIHQHLTNPTTTPLLLLPISPLPPTTPTPHTATKSTTTSTLIKTLRTEWKVHNGIWYVARPASRREVLVPKLPAEEEFGSVVVEVLKVAARSECLEGVVRELDMEVWKGENLGRGRRGRRGMGVVFV</sequence>
<feature type="compositionally biased region" description="Low complexity" evidence="1">
    <location>
        <begin position="224"/>
        <end position="251"/>
    </location>
</feature>
<feature type="compositionally biased region" description="Polar residues" evidence="1">
    <location>
        <begin position="718"/>
        <end position="728"/>
    </location>
</feature>
<dbReference type="PANTHER" id="PTHR28122">
    <property type="entry name" value="E3 UBIQUITIN-PROTEIN LIGASE SUBSTRATE RECEPTOR MMS22"/>
    <property type="match status" value="1"/>
</dbReference>
<evidence type="ECO:0000313" key="3">
    <source>
        <dbReference type="Proteomes" id="UP000276215"/>
    </source>
</evidence>
<feature type="compositionally biased region" description="Basic and acidic residues" evidence="1">
    <location>
        <begin position="163"/>
        <end position="179"/>
    </location>
</feature>
<dbReference type="EMBL" id="ML120376">
    <property type="protein sequence ID" value="RPB00967.1"/>
    <property type="molecule type" value="Genomic_DNA"/>
</dbReference>
<feature type="compositionally biased region" description="Polar residues" evidence="1">
    <location>
        <begin position="424"/>
        <end position="438"/>
    </location>
</feature>
<proteinExistence type="predicted"/>
<feature type="region of interest" description="Disordered" evidence="1">
    <location>
        <begin position="982"/>
        <end position="1025"/>
    </location>
</feature>
<dbReference type="Pfam" id="PF09462">
    <property type="entry name" value="Mus7"/>
    <property type="match status" value="1"/>
</dbReference>
<feature type="region of interest" description="Disordered" evidence="1">
    <location>
        <begin position="151"/>
        <end position="251"/>
    </location>
</feature>
<dbReference type="GO" id="GO:0000724">
    <property type="term" value="P:double-strand break repair via homologous recombination"/>
    <property type="evidence" value="ECO:0007669"/>
    <property type="project" value="TreeGrafter"/>
</dbReference>
<dbReference type="GO" id="GO:0035361">
    <property type="term" value="C:Cul8-RING ubiquitin ligase complex"/>
    <property type="evidence" value="ECO:0007669"/>
    <property type="project" value="TreeGrafter"/>
</dbReference>
<reference evidence="2 3" key="1">
    <citation type="journal article" date="2018" name="Nat. Ecol. Evol.">
        <title>Pezizomycetes genomes reveal the molecular basis of ectomycorrhizal truffle lifestyle.</title>
        <authorList>
            <person name="Murat C."/>
            <person name="Payen T."/>
            <person name="Noel B."/>
            <person name="Kuo A."/>
            <person name="Morin E."/>
            <person name="Chen J."/>
            <person name="Kohler A."/>
            <person name="Krizsan K."/>
            <person name="Balestrini R."/>
            <person name="Da Silva C."/>
            <person name="Montanini B."/>
            <person name="Hainaut M."/>
            <person name="Levati E."/>
            <person name="Barry K.W."/>
            <person name="Belfiori B."/>
            <person name="Cichocki N."/>
            <person name="Clum A."/>
            <person name="Dockter R.B."/>
            <person name="Fauchery L."/>
            <person name="Guy J."/>
            <person name="Iotti M."/>
            <person name="Le Tacon F."/>
            <person name="Lindquist E.A."/>
            <person name="Lipzen A."/>
            <person name="Malagnac F."/>
            <person name="Mello A."/>
            <person name="Molinier V."/>
            <person name="Miyauchi S."/>
            <person name="Poulain J."/>
            <person name="Riccioni C."/>
            <person name="Rubini A."/>
            <person name="Sitrit Y."/>
            <person name="Splivallo R."/>
            <person name="Traeger S."/>
            <person name="Wang M."/>
            <person name="Zifcakova L."/>
            <person name="Wipf D."/>
            <person name="Zambonelli A."/>
            <person name="Paolocci F."/>
            <person name="Nowrousian M."/>
            <person name="Ottonello S."/>
            <person name="Baldrian P."/>
            <person name="Spatafora J.W."/>
            <person name="Henrissat B."/>
            <person name="Nagy L.G."/>
            <person name="Aury J.M."/>
            <person name="Wincker P."/>
            <person name="Grigoriev I.V."/>
            <person name="Bonfante P."/>
            <person name="Martin F.M."/>
        </authorList>
    </citation>
    <scope>NUCLEOTIDE SEQUENCE [LARGE SCALE GENOMIC DNA]</scope>
    <source>
        <strain evidence="2 3">120613-1</strain>
    </source>
</reference>
<feature type="compositionally biased region" description="Low complexity" evidence="1">
    <location>
        <begin position="602"/>
        <end position="626"/>
    </location>
</feature>
<evidence type="ECO:0000313" key="2">
    <source>
        <dbReference type="EMBL" id="RPB00967.1"/>
    </source>
</evidence>
<feature type="region of interest" description="Disordered" evidence="1">
    <location>
        <begin position="42"/>
        <end position="67"/>
    </location>
</feature>
<feature type="compositionally biased region" description="Polar residues" evidence="1">
    <location>
        <begin position="456"/>
        <end position="485"/>
    </location>
</feature>
<evidence type="ECO:0008006" key="4">
    <source>
        <dbReference type="Google" id="ProtNLM"/>
    </source>
</evidence>
<feature type="compositionally biased region" description="Low complexity" evidence="1">
    <location>
        <begin position="495"/>
        <end position="507"/>
    </location>
</feature>
<feature type="compositionally biased region" description="Basic and acidic residues" evidence="1">
    <location>
        <begin position="359"/>
        <end position="373"/>
    </location>
</feature>
<feature type="region of interest" description="Disordered" evidence="1">
    <location>
        <begin position="815"/>
        <end position="838"/>
    </location>
</feature>
<feature type="region of interest" description="Disordered" evidence="1">
    <location>
        <begin position="1"/>
        <end position="23"/>
    </location>
</feature>
<feature type="region of interest" description="Disordered" evidence="1">
    <location>
        <begin position="310"/>
        <end position="654"/>
    </location>
</feature>
<dbReference type="OrthoDB" id="2386201at2759"/>
<feature type="region of interest" description="Disordered" evidence="1">
    <location>
        <begin position="675"/>
        <end position="789"/>
    </location>
</feature>
<organism evidence="2 3">
    <name type="scientific">Choiromyces venosus 120613-1</name>
    <dbReference type="NCBI Taxonomy" id="1336337"/>
    <lineage>
        <taxon>Eukaryota</taxon>
        <taxon>Fungi</taxon>
        <taxon>Dikarya</taxon>
        <taxon>Ascomycota</taxon>
        <taxon>Pezizomycotina</taxon>
        <taxon>Pezizomycetes</taxon>
        <taxon>Pezizales</taxon>
        <taxon>Tuberaceae</taxon>
        <taxon>Choiromyces</taxon>
    </lineage>
</organism>